<gene>
    <name evidence="1" type="ORF">N3K66_005195</name>
</gene>
<organism evidence="1 2">
    <name type="scientific">Trichothecium roseum</name>
    <dbReference type="NCBI Taxonomy" id="47278"/>
    <lineage>
        <taxon>Eukaryota</taxon>
        <taxon>Fungi</taxon>
        <taxon>Dikarya</taxon>
        <taxon>Ascomycota</taxon>
        <taxon>Pezizomycotina</taxon>
        <taxon>Sordariomycetes</taxon>
        <taxon>Hypocreomycetidae</taxon>
        <taxon>Hypocreales</taxon>
        <taxon>Hypocreales incertae sedis</taxon>
        <taxon>Trichothecium</taxon>
    </lineage>
</organism>
<dbReference type="EMBL" id="CM047943">
    <property type="protein sequence ID" value="KAI9900933.1"/>
    <property type="molecule type" value="Genomic_DNA"/>
</dbReference>
<accession>A0ACC0V5E5</accession>
<sequence>MDRRAVETGDKQRNEEPQVASSGRMHVKAMAETDIFGRTPLHYSILVPKADIIKALMGAIRSEDRADYRGVDDCGRAPIHLAAASGNVEILQMIMEDLETGDTESQRTALGAQCLDGLTPLHLAVKGKHLKCVKRLLQCHVPRDAVDIWKRGPMHTAAINRSMDILNELLNKDMRPDLMDNFGKTPLTYLGQLKLDDMLVVERMMKAWENFNTTDSAGNTIMHHAVKLLDLSRISGYITRGAVVHKADNKGKTPLHLAIEEDKREVVDLLLQNGAPALVKDIYGVTPFMLVCGQAWNSFVDQMMNAMTEDNNNIGDKDSEGRTALHYVCDFSGDKNRESEDRVRHVVQKLLPAILKGDEQNDFTCPDLYGKTPLHLAALRGWESAVDKLLDNNIDIDYQDDDDHKALYYAMEKGHSPIFKTLLERKGKGANQDGNNSYGEALHMACEAGNETFVDLLIENDMDPNWQSPKSGRTPFHEAIYQDQPGILRKLLEKNTIALRWDLVSHADYTPFEMAFYGENYDCTMAIMKNTNGEYTSEIGKCFKITAGQFYNYDYLLTKISEEITGITTSNLEILISRLPRSDSHEGIFSVWKDWVSEPEHLTQMTHPAHLLARCKEADHEELKKLVKLVKDKAWEQDEDNWTAIDVADKYDNPILKNLLTGEEYGKSSGIEYRWPSSFETVQNLPSLRFKPIYEGLEEIRNDSAAEYGGRRIFYTRNCIPLDCKKFYFEVKLLEPDSADATEIAVGFSQVRVYSRTAWPGMIPHSWAYHGDDGDIRATGAGEAYADGATVSTDRSLRYNDVVGCGMDLVTGESYVTYNGAKLDSGNIVKDRNLHRGKVYPLVCLSRGEPVAVQVLLKRSDKHQFMYGEANEW</sequence>
<name>A0ACC0V5E5_9HYPO</name>
<evidence type="ECO:0000313" key="2">
    <source>
        <dbReference type="Proteomes" id="UP001163324"/>
    </source>
</evidence>
<proteinExistence type="predicted"/>
<evidence type="ECO:0000313" key="1">
    <source>
        <dbReference type="EMBL" id="KAI9900933.1"/>
    </source>
</evidence>
<dbReference type="Proteomes" id="UP001163324">
    <property type="component" value="Chromosome 4"/>
</dbReference>
<comment type="caution">
    <text evidence="1">The sequence shown here is derived from an EMBL/GenBank/DDBJ whole genome shotgun (WGS) entry which is preliminary data.</text>
</comment>
<protein>
    <submittedName>
        <fullName evidence="1">Uncharacterized protein</fullName>
    </submittedName>
</protein>
<keyword evidence="2" id="KW-1185">Reference proteome</keyword>
<reference evidence="1" key="1">
    <citation type="submission" date="2022-10" db="EMBL/GenBank/DDBJ databases">
        <title>Complete Genome of Trichothecium roseum strain YXFP-22015, a Plant Pathogen Isolated from Citrus.</title>
        <authorList>
            <person name="Wang Y."/>
            <person name="Zhu L."/>
        </authorList>
    </citation>
    <scope>NUCLEOTIDE SEQUENCE</scope>
    <source>
        <strain evidence="1">YXFP-22015</strain>
    </source>
</reference>